<proteinExistence type="predicted"/>
<keyword evidence="1" id="KW-0472">Membrane</keyword>
<sequence length="109" mass="11741">MSTLRSVARVLAVLFAVLVCVPAIPVGLSIAGVSVYTYYNYDYSIDCGGEEVPREGHLCAGSGGFATYEELKKKHRREVERAPALIGFGTLTALLGATGLFFLNRHFLG</sequence>
<evidence type="ECO:0000313" key="2">
    <source>
        <dbReference type="EMBL" id="MCM2388301.1"/>
    </source>
</evidence>
<keyword evidence="3" id="KW-1185">Reference proteome</keyword>
<organism evidence="2 3">
    <name type="scientific">Streptomyces albipurpureus</name>
    <dbReference type="NCBI Taxonomy" id="2897419"/>
    <lineage>
        <taxon>Bacteria</taxon>
        <taxon>Bacillati</taxon>
        <taxon>Actinomycetota</taxon>
        <taxon>Actinomycetes</taxon>
        <taxon>Kitasatosporales</taxon>
        <taxon>Streptomycetaceae</taxon>
        <taxon>Streptomyces</taxon>
    </lineage>
</organism>
<accession>A0ABT0UM11</accession>
<feature type="transmembrane region" description="Helical" evidence="1">
    <location>
        <begin position="82"/>
        <end position="103"/>
    </location>
</feature>
<protein>
    <recommendedName>
        <fullName evidence="4">Integral membrane protein</fullName>
    </recommendedName>
</protein>
<reference evidence="2" key="1">
    <citation type="submission" date="2022-06" db="EMBL/GenBank/DDBJ databases">
        <title>Genome public.</title>
        <authorList>
            <person name="Sun Q."/>
        </authorList>
    </citation>
    <scope>NUCLEOTIDE SEQUENCE</scope>
    <source>
        <strain evidence="2">CWNU-1</strain>
    </source>
</reference>
<dbReference type="Proteomes" id="UP001431429">
    <property type="component" value="Unassembled WGS sequence"/>
</dbReference>
<gene>
    <name evidence="2" type="ORF">NBG84_08310</name>
</gene>
<keyword evidence="1" id="KW-1133">Transmembrane helix</keyword>
<evidence type="ECO:0008006" key="4">
    <source>
        <dbReference type="Google" id="ProtNLM"/>
    </source>
</evidence>
<evidence type="ECO:0000313" key="3">
    <source>
        <dbReference type="Proteomes" id="UP001431429"/>
    </source>
</evidence>
<dbReference type="EMBL" id="JAMQAW010000007">
    <property type="protein sequence ID" value="MCM2388301.1"/>
    <property type="molecule type" value="Genomic_DNA"/>
</dbReference>
<comment type="caution">
    <text evidence="2">The sequence shown here is derived from an EMBL/GenBank/DDBJ whole genome shotgun (WGS) entry which is preliminary data.</text>
</comment>
<dbReference type="RefSeq" id="WP_250918642.1">
    <property type="nucleotide sequence ID" value="NZ_JAMQAW010000007.1"/>
</dbReference>
<evidence type="ECO:0000256" key="1">
    <source>
        <dbReference type="SAM" id="Phobius"/>
    </source>
</evidence>
<name>A0ABT0UM11_9ACTN</name>
<keyword evidence="1" id="KW-0812">Transmembrane</keyword>